<evidence type="ECO:0000313" key="1">
    <source>
        <dbReference type="EMBL" id="GIY24045.1"/>
    </source>
</evidence>
<gene>
    <name evidence="1" type="ORF">CEXT_580351</name>
</gene>
<protein>
    <submittedName>
        <fullName evidence="1">Uncharacterized protein</fullName>
    </submittedName>
</protein>
<dbReference type="EMBL" id="BPLR01008342">
    <property type="protein sequence ID" value="GIY24045.1"/>
    <property type="molecule type" value="Genomic_DNA"/>
</dbReference>
<dbReference type="AlphaFoldDB" id="A0AAV4RQP0"/>
<keyword evidence="2" id="KW-1185">Reference proteome</keyword>
<evidence type="ECO:0000313" key="2">
    <source>
        <dbReference type="Proteomes" id="UP001054945"/>
    </source>
</evidence>
<reference evidence="1 2" key="1">
    <citation type="submission" date="2021-06" db="EMBL/GenBank/DDBJ databases">
        <title>Caerostris extrusa draft genome.</title>
        <authorList>
            <person name="Kono N."/>
            <person name="Arakawa K."/>
        </authorList>
    </citation>
    <scope>NUCLEOTIDE SEQUENCE [LARGE SCALE GENOMIC DNA]</scope>
</reference>
<sequence length="95" mass="10821">MEKNIFMQSHCPVCFATRNSQCSKVQRRHTGPYFVLCFILQADNDAPHTALLVHEFLKKESISKLKSKWNDPMTLSTLTPLSMYGDVLGRRASGF</sequence>
<proteinExistence type="predicted"/>
<comment type="caution">
    <text evidence="1">The sequence shown here is derived from an EMBL/GenBank/DDBJ whole genome shotgun (WGS) entry which is preliminary data.</text>
</comment>
<accession>A0AAV4RQP0</accession>
<organism evidence="1 2">
    <name type="scientific">Caerostris extrusa</name>
    <name type="common">Bark spider</name>
    <name type="synonym">Caerostris bankana</name>
    <dbReference type="NCBI Taxonomy" id="172846"/>
    <lineage>
        <taxon>Eukaryota</taxon>
        <taxon>Metazoa</taxon>
        <taxon>Ecdysozoa</taxon>
        <taxon>Arthropoda</taxon>
        <taxon>Chelicerata</taxon>
        <taxon>Arachnida</taxon>
        <taxon>Araneae</taxon>
        <taxon>Araneomorphae</taxon>
        <taxon>Entelegynae</taxon>
        <taxon>Araneoidea</taxon>
        <taxon>Araneidae</taxon>
        <taxon>Caerostris</taxon>
    </lineage>
</organism>
<dbReference type="Proteomes" id="UP001054945">
    <property type="component" value="Unassembled WGS sequence"/>
</dbReference>
<name>A0AAV4RQP0_CAEEX</name>